<evidence type="ECO:0000313" key="2">
    <source>
        <dbReference type="EMBL" id="SOB57006.1"/>
    </source>
</evidence>
<keyword evidence="1" id="KW-0812">Transmembrane</keyword>
<gene>
    <name evidence="2" type="ORF">DPRO_0127</name>
</gene>
<evidence type="ECO:0000256" key="1">
    <source>
        <dbReference type="SAM" id="Phobius"/>
    </source>
</evidence>
<organism evidence="2 3">
    <name type="scientific">Pseudodesulfovibrio profundus</name>
    <dbReference type="NCBI Taxonomy" id="57320"/>
    <lineage>
        <taxon>Bacteria</taxon>
        <taxon>Pseudomonadati</taxon>
        <taxon>Thermodesulfobacteriota</taxon>
        <taxon>Desulfovibrionia</taxon>
        <taxon>Desulfovibrionales</taxon>
        <taxon>Desulfovibrionaceae</taxon>
    </lineage>
</organism>
<accession>A0A2C8F3L6</accession>
<dbReference type="EMBL" id="LT907975">
    <property type="protein sequence ID" value="SOB57006.1"/>
    <property type="molecule type" value="Genomic_DNA"/>
</dbReference>
<feature type="transmembrane region" description="Helical" evidence="1">
    <location>
        <begin position="16"/>
        <end position="36"/>
    </location>
</feature>
<name>A0A2C8F3L6_9BACT</name>
<proteinExistence type="predicted"/>
<dbReference type="Proteomes" id="UP000219215">
    <property type="component" value="Chromosome DPRO"/>
</dbReference>
<keyword evidence="1" id="KW-0472">Membrane</keyword>
<dbReference type="KEGG" id="pprf:DPRO_0127"/>
<protein>
    <submittedName>
        <fullName evidence="2">Uncharacterized protein</fullName>
    </submittedName>
</protein>
<reference evidence="3" key="1">
    <citation type="submission" date="2017-09" db="EMBL/GenBank/DDBJ databases">
        <authorList>
            <person name="Regsiter A."/>
            <person name="William W."/>
        </authorList>
    </citation>
    <scope>NUCLEOTIDE SEQUENCE [LARGE SCALE GENOMIC DNA]</scope>
    <source>
        <strain evidence="3">500-1</strain>
    </source>
</reference>
<dbReference type="AlphaFoldDB" id="A0A2C8F3L6"/>
<dbReference type="RefSeq" id="WP_173806719.1">
    <property type="nucleotide sequence ID" value="NZ_LT907975.1"/>
</dbReference>
<sequence length="47" mass="5138">MIGELLSGMAHSTGPGFVGVSLIFIYLAWILAIGVIRVREAMEEDHH</sequence>
<keyword evidence="1" id="KW-1133">Transmembrane helix</keyword>
<keyword evidence="3" id="KW-1185">Reference proteome</keyword>
<evidence type="ECO:0000313" key="3">
    <source>
        <dbReference type="Proteomes" id="UP000219215"/>
    </source>
</evidence>